<organism evidence="2 3">
    <name type="scientific">Aspergillus bertholletiae</name>
    <dbReference type="NCBI Taxonomy" id="1226010"/>
    <lineage>
        <taxon>Eukaryota</taxon>
        <taxon>Fungi</taxon>
        <taxon>Dikarya</taxon>
        <taxon>Ascomycota</taxon>
        <taxon>Pezizomycotina</taxon>
        <taxon>Eurotiomycetes</taxon>
        <taxon>Eurotiomycetidae</taxon>
        <taxon>Eurotiales</taxon>
        <taxon>Aspergillaceae</taxon>
        <taxon>Aspergillus</taxon>
        <taxon>Aspergillus subgen. Circumdati</taxon>
    </lineage>
</organism>
<accession>A0A5N7B563</accession>
<dbReference type="EMBL" id="ML736226">
    <property type="protein sequence ID" value="KAE8377237.1"/>
    <property type="molecule type" value="Genomic_DNA"/>
</dbReference>
<name>A0A5N7B563_9EURO</name>
<evidence type="ECO:0000313" key="2">
    <source>
        <dbReference type="EMBL" id="KAE8377237.1"/>
    </source>
</evidence>
<evidence type="ECO:0000313" key="3">
    <source>
        <dbReference type="Proteomes" id="UP000326198"/>
    </source>
</evidence>
<reference evidence="2 3" key="1">
    <citation type="submission" date="2019-04" db="EMBL/GenBank/DDBJ databases">
        <title>Friends and foes A comparative genomics studyof 23 Aspergillus species from section Flavi.</title>
        <authorList>
            <consortium name="DOE Joint Genome Institute"/>
            <person name="Kjaerbolling I."/>
            <person name="Vesth T."/>
            <person name="Frisvad J.C."/>
            <person name="Nybo J.L."/>
            <person name="Theobald S."/>
            <person name="Kildgaard S."/>
            <person name="Isbrandt T."/>
            <person name="Kuo A."/>
            <person name="Sato A."/>
            <person name="Lyhne E.K."/>
            <person name="Kogle M.E."/>
            <person name="Wiebenga A."/>
            <person name="Kun R.S."/>
            <person name="Lubbers R.J."/>
            <person name="Makela M.R."/>
            <person name="Barry K."/>
            <person name="Chovatia M."/>
            <person name="Clum A."/>
            <person name="Daum C."/>
            <person name="Haridas S."/>
            <person name="He G."/>
            <person name="LaButti K."/>
            <person name="Lipzen A."/>
            <person name="Mondo S."/>
            <person name="Riley R."/>
            <person name="Salamov A."/>
            <person name="Simmons B.A."/>
            <person name="Magnuson J.K."/>
            <person name="Henrissat B."/>
            <person name="Mortensen U.H."/>
            <person name="Larsen T.O."/>
            <person name="Devries R.P."/>
            <person name="Grigoriev I.V."/>
            <person name="Machida M."/>
            <person name="Baker S.E."/>
            <person name="Andersen M.R."/>
        </authorList>
    </citation>
    <scope>NUCLEOTIDE SEQUENCE [LARGE SCALE GENOMIC DNA]</scope>
    <source>
        <strain evidence="2 3">IBT 29228</strain>
    </source>
</reference>
<dbReference type="AlphaFoldDB" id="A0A5N7B563"/>
<sequence length="128" mass="14666">MSPRATHQASFPEGEAITYDESDMELFFAQLVYDYTYDQRKNSKDPNLKSITEHQGRLLKRWELLKTVEKEMAEKGKSLEPAEKQQLAQYAWRFKTLESLATQNTGRPVEGVHQEGTLGVEWRGGTAS</sequence>
<dbReference type="Proteomes" id="UP000326198">
    <property type="component" value="Unassembled WGS sequence"/>
</dbReference>
<evidence type="ECO:0000256" key="1">
    <source>
        <dbReference type="SAM" id="MobiDB-lite"/>
    </source>
</evidence>
<gene>
    <name evidence="2" type="ORF">BDV26DRAFT_293324</name>
</gene>
<proteinExistence type="predicted"/>
<keyword evidence="3" id="KW-1185">Reference proteome</keyword>
<dbReference type="OrthoDB" id="4522394at2759"/>
<feature type="region of interest" description="Disordered" evidence="1">
    <location>
        <begin position="104"/>
        <end position="128"/>
    </location>
</feature>
<protein>
    <submittedName>
        <fullName evidence="2">Uncharacterized protein</fullName>
    </submittedName>
</protein>